<evidence type="ECO:0000313" key="4">
    <source>
        <dbReference type="Proteomes" id="UP001157161"/>
    </source>
</evidence>
<protein>
    <recommendedName>
        <fullName evidence="2">Phosphoribosyltransferase domain-containing protein</fullName>
    </recommendedName>
</protein>
<comment type="caution">
    <text evidence="3">The sequence shown here is derived from an EMBL/GenBank/DDBJ whole genome shotgun (WGS) entry which is preliminary data.</text>
</comment>
<dbReference type="CDD" id="cd06223">
    <property type="entry name" value="PRTases_typeI"/>
    <property type="match status" value="1"/>
</dbReference>
<reference evidence="3" key="2">
    <citation type="submission" date="2023-02" db="EMBL/GenBank/DDBJ databases">
        <authorList>
            <person name="Sun Q."/>
            <person name="Mori K."/>
        </authorList>
    </citation>
    <scope>NUCLEOTIDE SEQUENCE</scope>
    <source>
        <strain evidence="3">NBRC 112290</strain>
    </source>
</reference>
<accession>A0AA37UHB1</accession>
<dbReference type="AlphaFoldDB" id="A0AA37UHB1"/>
<dbReference type="Pfam" id="PF00156">
    <property type="entry name" value="Pribosyltran"/>
    <property type="match status" value="1"/>
</dbReference>
<gene>
    <name evidence="3" type="ORF">GCM10025875_06400</name>
</gene>
<dbReference type="Proteomes" id="UP001157161">
    <property type="component" value="Unassembled WGS sequence"/>
</dbReference>
<organism evidence="3 4">
    <name type="scientific">Litorihabitans aurantiacus</name>
    <dbReference type="NCBI Taxonomy" id="1930061"/>
    <lineage>
        <taxon>Bacteria</taxon>
        <taxon>Bacillati</taxon>
        <taxon>Actinomycetota</taxon>
        <taxon>Actinomycetes</taxon>
        <taxon>Micrococcales</taxon>
        <taxon>Beutenbergiaceae</taxon>
        <taxon>Litorihabitans</taxon>
    </lineage>
</organism>
<feature type="region of interest" description="Disordered" evidence="1">
    <location>
        <begin position="122"/>
        <end position="141"/>
    </location>
</feature>
<sequence length="141" mass="13931">MVRLADAVARAVADAGTPARVVSALRRRGAAPHHAAGSRRARGGRRSAPARRGAGRGPGVGARIDLTGRVVLLVDDVLTTGATLSRCVAAVRAAGGAPVGAVVLAAAGSVSVAGARIRVPGTPSRAAVGPPPVAPRRSRVH</sequence>
<feature type="compositionally biased region" description="Basic residues" evidence="1">
    <location>
        <begin position="25"/>
        <end position="49"/>
    </location>
</feature>
<reference evidence="3" key="1">
    <citation type="journal article" date="2014" name="Int. J. Syst. Evol. Microbiol.">
        <title>Complete genome sequence of Corynebacterium casei LMG S-19264T (=DSM 44701T), isolated from a smear-ripened cheese.</title>
        <authorList>
            <consortium name="US DOE Joint Genome Institute (JGI-PGF)"/>
            <person name="Walter F."/>
            <person name="Albersmeier A."/>
            <person name="Kalinowski J."/>
            <person name="Ruckert C."/>
        </authorList>
    </citation>
    <scope>NUCLEOTIDE SEQUENCE</scope>
    <source>
        <strain evidence="3">NBRC 112290</strain>
    </source>
</reference>
<dbReference type="EMBL" id="BSUM01000001">
    <property type="protein sequence ID" value="GMA30648.1"/>
    <property type="molecule type" value="Genomic_DNA"/>
</dbReference>
<evidence type="ECO:0000313" key="3">
    <source>
        <dbReference type="EMBL" id="GMA30648.1"/>
    </source>
</evidence>
<name>A0AA37UHB1_9MICO</name>
<dbReference type="Gene3D" id="3.40.50.2020">
    <property type="match status" value="1"/>
</dbReference>
<feature type="domain" description="Phosphoribosyltransferase" evidence="2">
    <location>
        <begin position="62"/>
        <end position="108"/>
    </location>
</feature>
<dbReference type="InterPro" id="IPR029057">
    <property type="entry name" value="PRTase-like"/>
</dbReference>
<evidence type="ECO:0000256" key="1">
    <source>
        <dbReference type="SAM" id="MobiDB-lite"/>
    </source>
</evidence>
<feature type="region of interest" description="Disordered" evidence="1">
    <location>
        <begin position="25"/>
        <end position="59"/>
    </location>
</feature>
<dbReference type="InterPro" id="IPR000836">
    <property type="entry name" value="PRTase_dom"/>
</dbReference>
<proteinExistence type="predicted"/>
<dbReference type="SUPFAM" id="SSF53271">
    <property type="entry name" value="PRTase-like"/>
    <property type="match status" value="1"/>
</dbReference>
<evidence type="ECO:0000259" key="2">
    <source>
        <dbReference type="Pfam" id="PF00156"/>
    </source>
</evidence>
<keyword evidence="4" id="KW-1185">Reference proteome</keyword>